<dbReference type="InterPro" id="IPR014825">
    <property type="entry name" value="DNA_alkylation"/>
</dbReference>
<dbReference type="InterPro" id="IPR016024">
    <property type="entry name" value="ARM-type_fold"/>
</dbReference>
<dbReference type="Gene3D" id="1.20.1660.10">
    <property type="entry name" value="Hypothetical protein (EF3068)"/>
    <property type="match status" value="1"/>
</dbReference>
<dbReference type="EMBL" id="JAGSPN010000002">
    <property type="protein sequence ID" value="MBR7781532.1"/>
    <property type="molecule type" value="Genomic_DNA"/>
</dbReference>
<organism evidence="1 2">
    <name type="scientific">Undibacterium luofuense</name>
    <dbReference type="NCBI Taxonomy" id="2828733"/>
    <lineage>
        <taxon>Bacteria</taxon>
        <taxon>Pseudomonadati</taxon>
        <taxon>Pseudomonadota</taxon>
        <taxon>Betaproteobacteria</taxon>
        <taxon>Burkholderiales</taxon>
        <taxon>Oxalobacteraceae</taxon>
        <taxon>Undibacterium</taxon>
    </lineage>
</organism>
<accession>A0A941DIG2</accession>
<evidence type="ECO:0000313" key="1">
    <source>
        <dbReference type="EMBL" id="MBR7781532.1"/>
    </source>
</evidence>
<dbReference type="AlphaFoldDB" id="A0A941DIG2"/>
<reference evidence="1" key="1">
    <citation type="submission" date="2021-04" db="EMBL/GenBank/DDBJ databases">
        <title>novel species isolated from subtropical streams in China.</title>
        <authorList>
            <person name="Lu H."/>
        </authorList>
    </citation>
    <scope>NUCLEOTIDE SEQUENCE</scope>
    <source>
        <strain evidence="1">LFS511W</strain>
    </source>
</reference>
<dbReference type="Proteomes" id="UP000680067">
    <property type="component" value="Unassembled WGS sequence"/>
</dbReference>
<dbReference type="Gene3D" id="1.25.40.290">
    <property type="entry name" value="ARM repeat domains"/>
    <property type="match status" value="1"/>
</dbReference>
<dbReference type="SUPFAM" id="SSF48371">
    <property type="entry name" value="ARM repeat"/>
    <property type="match status" value="1"/>
</dbReference>
<proteinExistence type="predicted"/>
<name>A0A941DIG2_9BURK</name>
<dbReference type="RefSeq" id="WP_212686868.1">
    <property type="nucleotide sequence ID" value="NZ_JAGSPN010000002.1"/>
</dbReference>
<dbReference type="PANTHER" id="PTHR34070">
    <property type="entry name" value="ARMADILLO-TYPE FOLD"/>
    <property type="match status" value="1"/>
</dbReference>
<gene>
    <name evidence="1" type="ORF">KDM89_05235</name>
</gene>
<keyword evidence="2" id="KW-1185">Reference proteome</keyword>
<dbReference type="CDD" id="cd07064">
    <property type="entry name" value="AlkD_like_1"/>
    <property type="match status" value="1"/>
</dbReference>
<protein>
    <submittedName>
        <fullName evidence="1">DNA alkylation repair protein</fullName>
    </submittedName>
</protein>
<comment type="caution">
    <text evidence="1">The sequence shown here is derived from an EMBL/GenBank/DDBJ whole genome shotgun (WGS) entry which is preliminary data.</text>
</comment>
<sequence>MPHHTALQALQHTLLSHANPQKAQAMADYQRGQFVFIGLAAPERRALVKSLGWKKFPRTELLALVQACWELPQREFQYVAVDLLAAHHKLLQTEDIALLLALAQQHSWWDSVDGLAGVMGDLLFRLRSTDAGVMATMDAAIRHENFWVRRIAMLHQLGWREATDTQRLFGYALQLSHEQEFFIRKAIGWALRDYAREAPEAVRAFVLVHRDQLSPLSQREALKHCADSA</sequence>
<dbReference type="Pfam" id="PF08713">
    <property type="entry name" value="DNA_alkylation"/>
    <property type="match status" value="1"/>
</dbReference>
<dbReference type="PANTHER" id="PTHR34070:SF1">
    <property type="entry name" value="DNA ALKYLATION REPAIR PROTEIN"/>
    <property type="match status" value="1"/>
</dbReference>
<evidence type="ECO:0000313" key="2">
    <source>
        <dbReference type="Proteomes" id="UP000680067"/>
    </source>
</evidence>